<proteinExistence type="predicted"/>
<feature type="non-terminal residue" evidence="1">
    <location>
        <position position="1"/>
    </location>
</feature>
<dbReference type="EMBL" id="KQ423484">
    <property type="protein sequence ID" value="KOF72818.1"/>
    <property type="molecule type" value="Genomic_DNA"/>
</dbReference>
<organism evidence="1">
    <name type="scientific">Octopus bimaculoides</name>
    <name type="common">California two-spotted octopus</name>
    <dbReference type="NCBI Taxonomy" id="37653"/>
    <lineage>
        <taxon>Eukaryota</taxon>
        <taxon>Metazoa</taxon>
        <taxon>Spiralia</taxon>
        <taxon>Lophotrochozoa</taxon>
        <taxon>Mollusca</taxon>
        <taxon>Cephalopoda</taxon>
        <taxon>Coleoidea</taxon>
        <taxon>Octopodiformes</taxon>
        <taxon>Octopoda</taxon>
        <taxon>Incirrata</taxon>
        <taxon>Octopodidae</taxon>
        <taxon>Octopus</taxon>
    </lineage>
</organism>
<protein>
    <submittedName>
        <fullName evidence="1">Uncharacterized protein</fullName>
    </submittedName>
</protein>
<evidence type="ECO:0000313" key="1">
    <source>
        <dbReference type="EMBL" id="KOF72818.1"/>
    </source>
</evidence>
<dbReference type="AlphaFoldDB" id="A0A0L8G7G5"/>
<sequence>SRGVAVLFSNNFDHKVHDSFRDGKGNLFMLSIAIFEAMDKIKTFGNSHCIITEDFNLCLQRYLDTSKYQHINNLNNARKQIINMIRDLDLVDIW</sequence>
<accession>A0A0L8G7G5</accession>
<reference evidence="1" key="1">
    <citation type="submission" date="2015-07" db="EMBL/GenBank/DDBJ databases">
        <title>MeaNS - Measles Nucleotide Surveillance Program.</title>
        <authorList>
            <person name="Tran T."/>
            <person name="Druce J."/>
        </authorList>
    </citation>
    <scope>NUCLEOTIDE SEQUENCE</scope>
    <source>
        <strain evidence="1">UCB-OBI-ISO-001</strain>
        <tissue evidence="1">Gonad</tissue>
    </source>
</reference>
<name>A0A0L8G7G5_OCTBM</name>
<gene>
    <name evidence="1" type="ORF">OCBIM_22038877mg</name>
</gene>